<evidence type="ECO:0000256" key="4">
    <source>
        <dbReference type="SAM" id="MobiDB-lite"/>
    </source>
</evidence>
<evidence type="ECO:0000256" key="3">
    <source>
        <dbReference type="ARBA" id="ARBA00023027"/>
    </source>
</evidence>
<dbReference type="RefSeq" id="WP_327598805.1">
    <property type="nucleotide sequence ID" value="NZ_JAYXHS010000001.1"/>
</dbReference>
<reference evidence="6 7" key="1">
    <citation type="submission" date="2024-01" db="EMBL/GenBank/DDBJ databases">
        <title>Uliginosibacterium soil sp. nov.</title>
        <authorList>
            <person name="Lv Y."/>
        </authorList>
    </citation>
    <scope>NUCLEOTIDE SEQUENCE [LARGE SCALE GENOMIC DNA]</scope>
    <source>
        <strain evidence="6 7">H3</strain>
    </source>
</reference>
<name>A0ABU6K4B1_9RHOO</name>
<dbReference type="CDD" id="cd08946">
    <property type="entry name" value="SDR_e"/>
    <property type="match status" value="1"/>
</dbReference>
<organism evidence="6 7">
    <name type="scientific">Uliginosibacterium silvisoli</name>
    <dbReference type="NCBI Taxonomy" id="3114758"/>
    <lineage>
        <taxon>Bacteria</taxon>
        <taxon>Pseudomonadati</taxon>
        <taxon>Pseudomonadota</taxon>
        <taxon>Betaproteobacteria</taxon>
        <taxon>Rhodocyclales</taxon>
        <taxon>Zoogloeaceae</taxon>
        <taxon>Uliginosibacterium</taxon>
    </lineage>
</organism>
<dbReference type="InterPro" id="IPR001509">
    <property type="entry name" value="Epimerase_deHydtase"/>
</dbReference>
<dbReference type="SUPFAM" id="SSF51735">
    <property type="entry name" value="NAD(P)-binding Rossmann-fold domains"/>
    <property type="match status" value="1"/>
</dbReference>
<keyword evidence="2" id="KW-0560">Oxidoreductase</keyword>
<protein>
    <submittedName>
        <fullName evidence="6">NAD(P)-dependent oxidoreductase</fullName>
    </submittedName>
</protein>
<evidence type="ECO:0000259" key="5">
    <source>
        <dbReference type="Pfam" id="PF01370"/>
    </source>
</evidence>
<feature type="domain" description="NAD-dependent epimerase/dehydratase" evidence="5">
    <location>
        <begin position="9"/>
        <end position="171"/>
    </location>
</feature>
<proteinExistence type="inferred from homology"/>
<dbReference type="EMBL" id="JAYXHS010000001">
    <property type="protein sequence ID" value="MEC5385860.1"/>
    <property type="molecule type" value="Genomic_DNA"/>
</dbReference>
<dbReference type="Proteomes" id="UP001331561">
    <property type="component" value="Unassembled WGS sequence"/>
</dbReference>
<dbReference type="PANTHER" id="PTHR43103:SF5">
    <property type="entry name" value="4-EPIMERASE, PUTATIVE (AFU_ORTHOLOGUE AFUA_7G00360)-RELATED"/>
    <property type="match status" value="1"/>
</dbReference>
<dbReference type="PANTHER" id="PTHR43103">
    <property type="entry name" value="NUCLEOSIDE-DIPHOSPHATE-SUGAR EPIMERASE"/>
    <property type="match status" value="1"/>
</dbReference>
<comment type="similarity">
    <text evidence="1">Belongs to the NAD(P)-dependent epimerase/dehydratase family.</text>
</comment>
<dbReference type="Pfam" id="PF01370">
    <property type="entry name" value="Epimerase"/>
    <property type="match status" value="1"/>
</dbReference>
<evidence type="ECO:0000313" key="7">
    <source>
        <dbReference type="Proteomes" id="UP001331561"/>
    </source>
</evidence>
<dbReference type="Gene3D" id="3.40.50.720">
    <property type="entry name" value="NAD(P)-binding Rossmann-like Domain"/>
    <property type="match status" value="1"/>
</dbReference>
<dbReference type="InterPro" id="IPR036291">
    <property type="entry name" value="NAD(P)-bd_dom_sf"/>
</dbReference>
<accession>A0ABU6K4B1</accession>
<keyword evidence="7" id="KW-1185">Reference proteome</keyword>
<gene>
    <name evidence="6" type="ORF">VVD49_09000</name>
</gene>
<keyword evidence="3" id="KW-0520">NAD</keyword>
<sequence length="289" mass="31296">MTDKPFQRVVLTGAAGKLGSVLREPLRALSATLVLSDISELGSPLQAGEEFVVCDLADHGGVAQLVAGADLIVHFGGASQEQAFEPILQGNIIGQFNLYDNALNSGVKRVILASSNHVTGGYRADEVIDASQPMRPDGLYAVSKGYGELLARFYHDRHGLETVSLRIGTCIARPKSARCLHAWLSYGDLVELVRCAALAPSVGCAVVYGVSNNQQSWWRGDDAERIGYKPRDSADSYREELASLRPNDVAPPWQGGNIFMRDYRKPETLGTYKPSEPPVQADPDVSHDC</sequence>
<evidence type="ECO:0000313" key="6">
    <source>
        <dbReference type="EMBL" id="MEC5385860.1"/>
    </source>
</evidence>
<comment type="caution">
    <text evidence="6">The sequence shown here is derived from an EMBL/GenBank/DDBJ whole genome shotgun (WGS) entry which is preliminary data.</text>
</comment>
<evidence type="ECO:0000256" key="2">
    <source>
        <dbReference type="ARBA" id="ARBA00023002"/>
    </source>
</evidence>
<evidence type="ECO:0000256" key="1">
    <source>
        <dbReference type="ARBA" id="ARBA00007637"/>
    </source>
</evidence>
<feature type="region of interest" description="Disordered" evidence="4">
    <location>
        <begin position="268"/>
        <end position="289"/>
    </location>
</feature>